<evidence type="ECO:0000313" key="2">
    <source>
        <dbReference type="Proteomes" id="UP000886998"/>
    </source>
</evidence>
<dbReference type="AlphaFoldDB" id="A0A8X7CJ09"/>
<keyword evidence="2" id="KW-1185">Reference proteome</keyword>
<name>A0A8X7CJ09_9ARAC</name>
<reference evidence="1" key="1">
    <citation type="submission" date="2020-08" db="EMBL/GenBank/DDBJ databases">
        <title>Multicomponent nature underlies the extraordinary mechanical properties of spider dragline silk.</title>
        <authorList>
            <person name="Kono N."/>
            <person name="Nakamura H."/>
            <person name="Mori M."/>
            <person name="Yoshida Y."/>
            <person name="Ohtoshi R."/>
            <person name="Malay A.D."/>
            <person name="Moran D.A.P."/>
            <person name="Tomita M."/>
            <person name="Numata K."/>
            <person name="Arakawa K."/>
        </authorList>
    </citation>
    <scope>NUCLEOTIDE SEQUENCE</scope>
</reference>
<proteinExistence type="predicted"/>
<gene>
    <name evidence="1" type="primary">NCL1_22968</name>
    <name evidence="1" type="ORF">TNIN_394101</name>
</gene>
<comment type="caution">
    <text evidence="1">The sequence shown here is derived from an EMBL/GenBank/DDBJ whole genome shotgun (WGS) entry which is preliminary data.</text>
</comment>
<organism evidence="1 2">
    <name type="scientific">Trichonephila inaurata madagascariensis</name>
    <dbReference type="NCBI Taxonomy" id="2747483"/>
    <lineage>
        <taxon>Eukaryota</taxon>
        <taxon>Metazoa</taxon>
        <taxon>Ecdysozoa</taxon>
        <taxon>Arthropoda</taxon>
        <taxon>Chelicerata</taxon>
        <taxon>Arachnida</taxon>
        <taxon>Araneae</taxon>
        <taxon>Araneomorphae</taxon>
        <taxon>Entelegynae</taxon>
        <taxon>Araneoidea</taxon>
        <taxon>Nephilidae</taxon>
        <taxon>Trichonephila</taxon>
        <taxon>Trichonephila inaurata</taxon>
    </lineage>
</organism>
<dbReference type="Proteomes" id="UP000886998">
    <property type="component" value="Unassembled WGS sequence"/>
</dbReference>
<dbReference type="EMBL" id="BMAV01015810">
    <property type="protein sequence ID" value="GFY66067.1"/>
    <property type="molecule type" value="Genomic_DNA"/>
</dbReference>
<sequence>MASQSIIGLIPPQLYLGFRAMMPGEPLWATALKKFALSLEQINGHMYQADLPSRGCSPLQFSEPGWWSGPDWLKDPEDRWPKLEIKPDEILVLSERRKGINLNVGFGVTAGIDGDIRVSGTTDLDVLDRNKLLVHQRFCQELRKQMWSCFHKEYLGQLIQRHGHKDCEIKSRRHHISRMQEPQESELAHHSCSKAFYWQRRACLSGEHEDQKWHIDLSSEKTVSSGGVFLH</sequence>
<evidence type="ECO:0000313" key="1">
    <source>
        <dbReference type="EMBL" id="GFY66067.1"/>
    </source>
</evidence>
<protein>
    <submittedName>
        <fullName evidence="1">Uncharacterized protein</fullName>
    </submittedName>
</protein>
<accession>A0A8X7CJ09</accession>